<proteinExistence type="predicted"/>
<dbReference type="EMBL" id="CAUOFW020002157">
    <property type="protein sequence ID" value="CAK9151537.1"/>
    <property type="molecule type" value="Genomic_DNA"/>
</dbReference>
<evidence type="ECO:0000313" key="1">
    <source>
        <dbReference type="EMBL" id="CAK9151537.1"/>
    </source>
</evidence>
<dbReference type="Gene3D" id="3.40.50.720">
    <property type="entry name" value="NAD(P)-binding Rossmann-like Domain"/>
    <property type="match status" value="1"/>
</dbReference>
<keyword evidence="2" id="KW-1185">Reference proteome</keyword>
<dbReference type="AlphaFoldDB" id="A0ABC8S321"/>
<protein>
    <submittedName>
        <fullName evidence="1">Uncharacterized protein</fullName>
    </submittedName>
</protein>
<dbReference type="PANTHER" id="PTHR43725">
    <property type="entry name" value="UDP-GLUCOSE 4-EPIMERASE"/>
    <property type="match status" value="1"/>
</dbReference>
<dbReference type="Proteomes" id="UP001642360">
    <property type="component" value="Unassembled WGS sequence"/>
</dbReference>
<sequence>NKLDVVTHFVGDLEVKTINPSKCPKLFLEEIAQDIHKTDSHWGITVLKYFNPVGIHEISKIGEDPKGVLNNLNPCILQVTIEIFSELNVVVMIITCQKIIQIP</sequence>
<accession>A0ABC8S321</accession>
<comment type="caution">
    <text evidence="1">The sequence shown here is derived from an EMBL/GenBank/DDBJ whole genome shotgun (WGS) entry which is preliminary data.</text>
</comment>
<evidence type="ECO:0000313" key="2">
    <source>
        <dbReference type="Proteomes" id="UP001642360"/>
    </source>
</evidence>
<dbReference type="PANTHER" id="PTHR43725:SF15">
    <property type="entry name" value="BIFUNCTIONAL UDP-GLUCOSE 4-EPIMERASE AND UDP-XYLOSE 4-EPIMERASE 1"/>
    <property type="match status" value="1"/>
</dbReference>
<dbReference type="Gene3D" id="3.90.25.10">
    <property type="entry name" value="UDP-galactose 4-epimerase, domain 1"/>
    <property type="match status" value="1"/>
</dbReference>
<name>A0ABC8S321_9AQUA</name>
<reference evidence="1 2" key="1">
    <citation type="submission" date="2024-02" db="EMBL/GenBank/DDBJ databases">
        <authorList>
            <person name="Vignale AGUSTIN F."/>
            <person name="Sosa J E."/>
            <person name="Modenutti C."/>
        </authorList>
    </citation>
    <scope>NUCLEOTIDE SEQUENCE [LARGE SCALE GENOMIC DNA]</scope>
</reference>
<gene>
    <name evidence="1" type="ORF">ILEXP_LOCUS19710</name>
</gene>
<feature type="non-terminal residue" evidence="1">
    <location>
        <position position="1"/>
    </location>
</feature>
<organism evidence="1 2">
    <name type="scientific">Ilex paraguariensis</name>
    <name type="common">yerba mate</name>
    <dbReference type="NCBI Taxonomy" id="185542"/>
    <lineage>
        <taxon>Eukaryota</taxon>
        <taxon>Viridiplantae</taxon>
        <taxon>Streptophyta</taxon>
        <taxon>Embryophyta</taxon>
        <taxon>Tracheophyta</taxon>
        <taxon>Spermatophyta</taxon>
        <taxon>Magnoliopsida</taxon>
        <taxon>eudicotyledons</taxon>
        <taxon>Gunneridae</taxon>
        <taxon>Pentapetalae</taxon>
        <taxon>asterids</taxon>
        <taxon>campanulids</taxon>
        <taxon>Aquifoliales</taxon>
        <taxon>Aquifoliaceae</taxon>
        <taxon>Ilex</taxon>
    </lineage>
</organism>